<feature type="compositionally biased region" description="Acidic residues" evidence="1">
    <location>
        <begin position="52"/>
        <end position="64"/>
    </location>
</feature>
<dbReference type="HOGENOM" id="CLU_1229952_0_0_1"/>
<keyword evidence="4" id="KW-1185">Reference proteome</keyword>
<dbReference type="GeneID" id="27334384"/>
<dbReference type="Proteomes" id="UP000053328">
    <property type="component" value="Unassembled WGS sequence"/>
</dbReference>
<sequence>MKLMTRAILSILFALALAVAAIPTPDDAVGAEVSPSIDAYDAAYASSAYSDADGDTDNDTDTETASDTTAASARISANVTSSISPPTTSASAPASMPPYTSYEGMFKNKVIIVNDATFLHALEYAASHPAALAADDSADDNPNEKRDNGLQPKEGKLPTNKKPKMVKWCTPQMDYCTSWYAPYSYYGDNDKRDVERRAHIDWPDNLRVWCSKHGGMCVHMNERVY</sequence>
<reference evidence="3 4" key="1">
    <citation type="submission" date="2015-01" db="EMBL/GenBank/DDBJ databases">
        <title>The Genome Sequence of Exophiala spinifera CBS89968.</title>
        <authorList>
            <consortium name="The Broad Institute Genomics Platform"/>
            <person name="Cuomo C."/>
            <person name="de Hoog S."/>
            <person name="Gorbushina A."/>
            <person name="Stielow B."/>
            <person name="Teixiera M."/>
            <person name="Abouelleil A."/>
            <person name="Chapman S.B."/>
            <person name="Priest M."/>
            <person name="Young S.K."/>
            <person name="Wortman J."/>
            <person name="Nusbaum C."/>
            <person name="Birren B."/>
        </authorList>
    </citation>
    <scope>NUCLEOTIDE SEQUENCE [LARGE SCALE GENOMIC DNA]</scope>
    <source>
        <strain evidence="3 4">CBS 89968</strain>
    </source>
</reference>
<evidence type="ECO:0000256" key="2">
    <source>
        <dbReference type="SAM" id="SignalP"/>
    </source>
</evidence>
<organism evidence="3 4">
    <name type="scientific">Exophiala spinifera</name>
    <dbReference type="NCBI Taxonomy" id="91928"/>
    <lineage>
        <taxon>Eukaryota</taxon>
        <taxon>Fungi</taxon>
        <taxon>Dikarya</taxon>
        <taxon>Ascomycota</taxon>
        <taxon>Pezizomycotina</taxon>
        <taxon>Eurotiomycetes</taxon>
        <taxon>Chaetothyriomycetidae</taxon>
        <taxon>Chaetothyriales</taxon>
        <taxon>Herpotrichiellaceae</taxon>
        <taxon>Exophiala</taxon>
    </lineage>
</organism>
<dbReference type="AlphaFoldDB" id="A0A0D1ZP22"/>
<dbReference type="RefSeq" id="XP_016234733.1">
    <property type="nucleotide sequence ID" value="XM_016381631.1"/>
</dbReference>
<gene>
    <name evidence="3" type="ORF">PV08_07301</name>
</gene>
<proteinExistence type="predicted"/>
<feature type="compositionally biased region" description="Basic and acidic residues" evidence="1">
    <location>
        <begin position="142"/>
        <end position="156"/>
    </location>
</feature>
<protein>
    <submittedName>
        <fullName evidence="3">Uncharacterized protein</fullName>
    </submittedName>
</protein>
<feature type="signal peptide" evidence="2">
    <location>
        <begin position="1"/>
        <end position="21"/>
    </location>
</feature>
<dbReference type="EMBL" id="KN847496">
    <property type="protein sequence ID" value="KIW14517.1"/>
    <property type="molecule type" value="Genomic_DNA"/>
</dbReference>
<dbReference type="OrthoDB" id="10519331at2759"/>
<evidence type="ECO:0000313" key="4">
    <source>
        <dbReference type="Proteomes" id="UP000053328"/>
    </source>
</evidence>
<keyword evidence="2" id="KW-0732">Signal</keyword>
<name>A0A0D1ZP22_9EURO</name>
<dbReference type="VEuPathDB" id="FungiDB:PV08_07301"/>
<evidence type="ECO:0000256" key="1">
    <source>
        <dbReference type="SAM" id="MobiDB-lite"/>
    </source>
</evidence>
<feature type="region of interest" description="Disordered" evidence="1">
    <location>
        <begin position="133"/>
        <end position="162"/>
    </location>
</feature>
<evidence type="ECO:0000313" key="3">
    <source>
        <dbReference type="EMBL" id="KIW14517.1"/>
    </source>
</evidence>
<accession>A0A0D1ZP22</accession>
<feature type="compositionally biased region" description="Low complexity" evidence="1">
    <location>
        <begin position="65"/>
        <end position="95"/>
    </location>
</feature>
<feature type="region of interest" description="Disordered" evidence="1">
    <location>
        <begin position="49"/>
        <end position="95"/>
    </location>
</feature>
<feature type="chain" id="PRO_5002237948" evidence="2">
    <location>
        <begin position="22"/>
        <end position="225"/>
    </location>
</feature>